<proteinExistence type="predicted"/>
<evidence type="ECO:0000259" key="1">
    <source>
        <dbReference type="Pfam" id="PF24626"/>
    </source>
</evidence>
<accession>A0A6V7PV19</accession>
<dbReference type="PANTHER" id="PTHR46148:SF60">
    <property type="entry name" value="CHROMO DOMAIN-CONTAINING PROTEIN"/>
    <property type="match status" value="1"/>
</dbReference>
<dbReference type="PANTHER" id="PTHR46148">
    <property type="entry name" value="CHROMO DOMAIN-CONTAINING PROTEIN"/>
    <property type="match status" value="1"/>
</dbReference>
<dbReference type="InterPro" id="IPR056924">
    <property type="entry name" value="SH3_Tf2-1"/>
</dbReference>
<dbReference type="Pfam" id="PF05910">
    <property type="entry name" value="DUF868"/>
    <property type="match status" value="1"/>
</dbReference>
<reference evidence="2" key="1">
    <citation type="submission" date="2020-07" db="EMBL/GenBank/DDBJ databases">
        <authorList>
            <person name="Lin J."/>
        </authorList>
    </citation>
    <scope>NUCLEOTIDE SEQUENCE</scope>
</reference>
<dbReference type="AlphaFoldDB" id="A0A6V7PV19"/>
<evidence type="ECO:0000313" key="2">
    <source>
        <dbReference type="EMBL" id="CAD1834702.1"/>
    </source>
</evidence>
<dbReference type="EMBL" id="LR862152">
    <property type="protein sequence ID" value="CAD1834702.1"/>
    <property type="molecule type" value="Genomic_DNA"/>
</dbReference>
<gene>
    <name evidence="2" type="ORF">CB5_LOCUS17913</name>
</gene>
<protein>
    <recommendedName>
        <fullName evidence="1">Tf2-1-like SH3-like domain-containing protein</fullName>
    </recommendedName>
</protein>
<sequence>MAMPTVLARPKYQKEFKVGDHVFLKVSPSRGIRRFGVRGKLSPRFVGPFEVLERVGSVAYRIALLLRLAGIHDVFHVSALRRYVFDPLHVIDFTPLELGEDLRYKERPVRILTRETKELRNRIIPYVRVQWSHHKEHEATWELETVMQESYSYLFEAQDSGEYRYPSVNPGQHALGLRQLMLSTGKALGWYRSHVGPTLSVSIDDSFFSSSSFPSTMMCHLLRKKKGSRSVTTSRVPSIFLSWDASSAKYMSGPEPVANFYLFVSVDGEPTSRSTTASPLPNSPC</sequence>
<dbReference type="Pfam" id="PF24626">
    <property type="entry name" value="SH3_Tf2-1"/>
    <property type="match status" value="1"/>
</dbReference>
<organism evidence="2">
    <name type="scientific">Ananas comosus var. bracteatus</name>
    <name type="common">red pineapple</name>
    <dbReference type="NCBI Taxonomy" id="296719"/>
    <lineage>
        <taxon>Eukaryota</taxon>
        <taxon>Viridiplantae</taxon>
        <taxon>Streptophyta</taxon>
        <taxon>Embryophyta</taxon>
        <taxon>Tracheophyta</taxon>
        <taxon>Spermatophyta</taxon>
        <taxon>Magnoliopsida</taxon>
        <taxon>Liliopsida</taxon>
        <taxon>Poales</taxon>
        <taxon>Bromeliaceae</taxon>
        <taxon>Bromelioideae</taxon>
        <taxon>Ananas</taxon>
    </lineage>
</organism>
<feature type="domain" description="Tf2-1-like SH3-like" evidence="1">
    <location>
        <begin position="19"/>
        <end position="84"/>
    </location>
</feature>
<dbReference type="InterPro" id="IPR008586">
    <property type="entry name" value="DUF868_pln"/>
</dbReference>
<name>A0A6V7PV19_ANACO</name>